<name>A0ABY0H547_9PEZI</name>
<gene>
    <name evidence="1" type="ORF">DL762_005346</name>
</gene>
<reference evidence="1 2" key="1">
    <citation type="submission" date="2018-06" db="EMBL/GenBank/DDBJ databases">
        <title>Complete Genomes of Monosporascus.</title>
        <authorList>
            <person name="Robinson A.J."/>
            <person name="Natvig D.O."/>
        </authorList>
    </citation>
    <scope>NUCLEOTIDE SEQUENCE [LARGE SCALE GENOMIC DNA]</scope>
    <source>
        <strain evidence="1 2">CBS 609.92</strain>
    </source>
</reference>
<protein>
    <recommendedName>
        <fullName evidence="3">HNH nuclease domain-containing protein</fullName>
    </recommendedName>
</protein>
<evidence type="ECO:0000313" key="1">
    <source>
        <dbReference type="EMBL" id="RYO85097.1"/>
    </source>
</evidence>
<evidence type="ECO:0000313" key="2">
    <source>
        <dbReference type="Proteomes" id="UP000294003"/>
    </source>
</evidence>
<evidence type="ECO:0008006" key="3">
    <source>
        <dbReference type="Google" id="ProtNLM"/>
    </source>
</evidence>
<comment type="caution">
    <text evidence="1">The sequence shown here is derived from an EMBL/GenBank/DDBJ whole genome shotgun (WGS) entry which is preliminary data.</text>
</comment>
<sequence>MPPVDKAKSIFEILTAENPKIHYPPPKSKTQSSRREWYKPKQIVEWNEFSHATLEGIYGGALFQEAHSEEYPLPHYPHIVSEADCVVEDEPSTVHIITKWNHTIVTAALDVIKEQFHPCVWIPGKRGSIQGIKDKQSPATYKPSQDAGAVRSSCVSGRSSSSSLPVQMLPKDYKTASKWKSEQALSPNLLLDQNGLWIRGAQKSIEAQPLKQVYTYCVNYECRYGCILTTHEVFVFRIKPIAGEKRSDGEFSSSADLKKALIRNGLMEYASIPWTNDSKGDPENYKGLTVNLALWFIHVLAGNGHRVDWEYEELQSEQLVPRPYSTLSTTQVAGDEFGESDSDQSEGPLLKRIRTEGDNDDPIHTSFYSVAEFASQIRAWKVIQNMSDKRSQRRVARTCERQTITSANFRSDNASVEWYTFKAP</sequence>
<dbReference type="Proteomes" id="UP000294003">
    <property type="component" value="Unassembled WGS sequence"/>
</dbReference>
<keyword evidence="2" id="KW-1185">Reference proteome</keyword>
<accession>A0ABY0H547</accession>
<dbReference type="EMBL" id="QJNS01000144">
    <property type="protein sequence ID" value="RYO85097.1"/>
    <property type="molecule type" value="Genomic_DNA"/>
</dbReference>
<organism evidence="1 2">
    <name type="scientific">Monosporascus cannonballus</name>
    <dbReference type="NCBI Taxonomy" id="155416"/>
    <lineage>
        <taxon>Eukaryota</taxon>
        <taxon>Fungi</taxon>
        <taxon>Dikarya</taxon>
        <taxon>Ascomycota</taxon>
        <taxon>Pezizomycotina</taxon>
        <taxon>Sordariomycetes</taxon>
        <taxon>Xylariomycetidae</taxon>
        <taxon>Xylariales</taxon>
        <taxon>Xylariales incertae sedis</taxon>
        <taxon>Monosporascus</taxon>
    </lineage>
</organism>
<proteinExistence type="predicted"/>